<evidence type="ECO:0000313" key="1">
    <source>
        <dbReference type="EMBL" id="MFD1322219.1"/>
    </source>
</evidence>
<reference evidence="2" key="1">
    <citation type="journal article" date="2019" name="Int. J. Syst. Evol. Microbiol.">
        <title>The Global Catalogue of Microorganisms (GCM) 10K type strain sequencing project: providing services to taxonomists for standard genome sequencing and annotation.</title>
        <authorList>
            <consortium name="The Broad Institute Genomics Platform"/>
            <consortium name="The Broad Institute Genome Sequencing Center for Infectious Disease"/>
            <person name="Wu L."/>
            <person name="Ma J."/>
        </authorList>
    </citation>
    <scope>NUCLEOTIDE SEQUENCE [LARGE SCALE GENOMIC DNA]</scope>
    <source>
        <strain evidence="2">JCM 31037</strain>
    </source>
</reference>
<dbReference type="RefSeq" id="WP_377570883.1">
    <property type="nucleotide sequence ID" value="NZ_JBHTMP010000018.1"/>
</dbReference>
<proteinExistence type="predicted"/>
<gene>
    <name evidence="1" type="ORF">ACFQ4H_14070</name>
</gene>
<keyword evidence="2" id="KW-1185">Reference proteome</keyword>
<organism evidence="1 2">
    <name type="scientific">Micromonospora sonneratiae</name>
    <dbReference type="NCBI Taxonomy" id="1184706"/>
    <lineage>
        <taxon>Bacteria</taxon>
        <taxon>Bacillati</taxon>
        <taxon>Actinomycetota</taxon>
        <taxon>Actinomycetes</taxon>
        <taxon>Micromonosporales</taxon>
        <taxon>Micromonosporaceae</taxon>
        <taxon>Micromonospora</taxon>
    </lineage>
</organism>
<dbReference type="Gene3D" id="3.30.470.20">
    <property type="entry name" value="ATP-grasp fold, B domain"/>
    <property type="match status" value="1"/>
</dbReference>
<dbReference type="InterPro" id="IPR047778">
    <property type="entry name" value="STM4014-like"/>
</dbReference>
<accession>A0ABW3YDK7</accession>
<comment type="caution">
    <text evidence="1">The sequence shown here is derived from an EMBL/GenBank/DDBJ whole genome shotgun (WGS) entry which is preliminary data.</text>
</comment>
<dbReference type="Proteomes" id="UP001597260">
    <property type="component" value="Unassembled WGS sequence"/>
</dbReference>
<name>A0ABW3YDK7_9ACTN</name>
<dbReference type="NCBIfam" id="NF038074">
    <property type="entry name" value="fam_STM4014"/>
    <property type="match status" value="1"/>
</dbReference>
<protein>
    <submittedName>
        <fullName evidence="1">STM4014 family protein</fullName>
    </submittedName>
</protein>
<dbReference type="SUPFAM" id="SSF56059">
    <property type="entry name" value="Glutathione synthetase ATP-binding domain-like"/>
    <property type="match status" value="1"/>
</dbReference>
<dbReference type="EMBL" id="JBHTMP010000018">
    <property type="protein sequence ID" value="MFD1322219.1"/>
    <property type="molecule type" value="Genomic_DNA"/>
</dbReference>
<sequence>MSDHQVSAARTPPPPLVVVGNPDNRRVTLFLAAAAQVGLAVEVLPWRRLAAGPVDLPAGAVVRVDSPGEDAEVDRLLRGADRPAEHGEIVGLADWYAGLRAALARLSHAAHAAGATLLNDPADIAVMFDKRSCHARLAEAGVPVPPALPAPVRDYGELRSALREAGWSQVFVKTAHGSSASGVLALRINPGQSSSATEPRGTTTGATTTRVAATTSVELTGDGRLFNSLRVRTYRDERDIATIVDRLAPDGLHVERWFPKAGLDGRVIDLRVLVVAGEPGHVVVRAGRGPLTNLHLGNARGDLAAVRARLGESGYAAVLRTCVQAASCFPGSLHAGVDLLVGTDWKRHKVAEVNAFGDLLPNLTDSAGRDTYTAELVALRTGRFDRWRTSCPAGRDA</sequence>
<evidence type="ECO:0000313" key="2">
    <source>
        <dbReference type="Proteomes" id="UP001597260"/>
    </source>
</evidence>